<dbReference type="SUPFAM" id="SSF49899">
    <property type="entry name" value="Concanavalin A-like lectins/glucanases"/>
    <property type="match status" value="1"/>
</dbReference>
<dbReference type="GO" id="GO:0031505">
    <property type="term" value="P:fungal-type cell wall organization"/>
    <property type="evidence" value="ECO:0007669"/>
    <property type="project" value="TreeGrafter"/>
</dbReference>
<evidence type="ECO:0000313" key="4">
    <source>
        <dbReference type="Proteomes" id="UP001175261"/>
    </source>
</evidence>
<dbReference type="PROSITE" id="PS51257">
    <property type="entry name" value="PROKAR_LIPOPROTEIN"/>
    <property type="match status" value="1"/>
</dbReference>
<dbReference type="Pfam" id="PF00722">
    <property type="entry name" value="Glyco_hydro_16"/>
    <property type="match status" value="1"/>
</dbReference>
<dbReference type="InterPro" id="IPR013320">
    <property type="entry name" value="ConA-like_dom_sf"/>
</dbReference>
<evidence type="ECO:0000259" key="2">
    <source>
        <dbReference type="PROSITE" id="PS51762"/>
    </source>
</evidence>
<dbReference type="AlphaFoldDB" id="A0AA39GVI3"/>
<feature type="domain" description="GH16" evidence="2">
    <location>
        <begin position="26"/>
        <end position="217"/>
    </location>
</feature>
<dbReference type="PANTHER" id="PTHR10963:SF68">
    <property type="entry name" value="GLYCOSIDASE CRH1-RELATED"/>
    <property type="match status" value="1"/>
</dbReference>
<reference evidence="3" key="1">
    <citation type="submission" date="2022-10" db="EMBL/GenBank/DDBJ databases">
        <title>Determination and structural analysis of whole genome sequence of Sarocladium strictum F4-1.</title>
        <authorList>
            <person name="Hu L."/>
            <person name="Jiang Y."/>
        </authorList>
    </citation>
    <scope>NUCLEOTIDE SEQUENCE</scope>
    <source>
        <strain evidence="3">F4-1</strain>
    </source>
</reference>
<gene>
    <name evidence="3" type="ORF">NLU13_2386</name>
</gene>
<dbReference type="InterPro" id="IPR050546">
    <property type="entry name" value="Glycosyl_Hydrlase_16"/>
</dbReference>
<protein>
    <recommendedName>
        <fullName evidence="2">GH16 domain-containing protein</fullName>
    </recommendedName>
</protein>
<dbReference type="GO" id="GO:0005975">
    <property type="term" value="P:carbohydrate metabolic process"/>
    <property type="evidence" value="ECO:0007669"/>
    <property type="project" value="InterPro"/>
</dbReference>
<dbReference type="Gene3D" id="2.60.120.200">
    <property type="match status" value="1"/>
</dbReference>
<dbReference type="PROSITE" id="PS51762">
    <property type="entry name" value="GH16_2"/>
    <property type="match status" value="1"/>
</dbReference>
<accession>A0AA39GVI3</accession>
<dbReference type="GO" id="GO:0009277">
    <property type="term" value="C:fungal-type cell wall"/>
    <property type="evidence" value="ECO:0007669"/>
    <property type="project" value="TreeGrafter"/>
</dbReference>
<dbReference type="Proteomes" id="UP001175261">
    <property type="component" value="Unassembled WGS sequence"/>
</dbReference>
<proteinExistence type="predicted"/>
<keyword evidence="1" id="KW-0732">Signal</keyword>
<dbReference type="GO" id="GO:0016757">
    <property type="term" value="F:glycosyltransferase activity"/>
    <property type="evidence" value="ECO:0007669"/>
    <property type="project" value="TreeGrafter"/>
</dbReference>
<name>A0AA39GVI3_SARSR</name>
<keyword evidence="4" id="KW-1185">Reference proteome</keyword>
<evidence type="ECO:0000313" key="3">
    <source>
        <dbReference type="EMBL" id="KAK0392892.1"/>
    </source>
</evidence>
<dbReference type="InterPro" id="IPR000757">
    <property type="entry name" value="Beta-glucanase-like"/>
</dbReference>
<organism evidence="3 4">
    <name type="scientific">Sarocladium strictum</name>
    <name type="common">Black bundle disease fungus</name>
    <name type="synonym">Acremonium strictum</name>
    <dbReference type="NCBI Taxonomy" id="5046"/>
    <lineage>
        <taxon>Eukaryota</taxon>
        <taxon>Fungi</taxon>
        <taxon>Dikarya</taxon>
        <taxon>Ascomycota</taxon>
        <taxon>Pezizomycotina</taxon>
        <taxon>Sordariomycetes</taxon>
        <taxon>Hypocreomycetidae</taxon>
        <taxon>Hypocreales</taxon>
        <taxon>Sarocladiaceae</taxon>
        <taxon>Sarocladium</taxon>
    </lineage>
</organism>
<comment type="caution">
    <text evidence="3">The sequence shown here is derived from an EMBL/GenBank/DDBJ whole genome shotgun (WGS) entry which is preliminary data.</text>
</comment>
<evidence type="ECO:0000256" key="1">
    <source>
        <dbReference type="SAM" id="SignalP"/>
    </source>
</evidence>
<dbReference type="EMBL" id="JAPDFR010000001">
    <property type="protein sequence ID" value="KAK0392892.1"/>
    <property type="molecule type" value="Genomic_DNA"/>
</dbReference>
<dbReference type="GO" id="GO:0004553">
    <property type="term" value="F:hydrolase activity, hydrolyzing O-glycosyl compounds"/>
    <property type="evidence" value="ECO:0007669"/>
    <property type="project" value="InterPro"/>
</dbReference>
<feature type="chain" id="PRO_5041415000" description="GH16 domain-containing protein" evidence="1">
    <location>
        <begin position="19"/>
        <end position="253"/>
    </location>
</feature>
<dbReference type="PANTHER" id="PTHR10963">
    <property type="entry name" value="GLYCOSYL HYDROLASE-RELATED"/>
    <property type="match status" value="1"/>
</dbReference>
<feature type="signal peptide" evidence="1">
    <location>
        <begin position="1"/>
        <end position="18"/>
    </location>
</feature>
<sequence>MHFSKIAAPVALATLASAQTFTSCNPTWQTCPSDKGLNVGYYHVDFASGADADWPMVLGEAVYDGQGVAYSLAGPSPGPTMESDFYFFFGTVSVIAKAASGAGIVSCLDWEWLGGDASQVQSNYFGKGNTTTYDRGAFHPVVDAQNAWHNYTLEWTPYYTNWIIDGQVVRTLNFADAVGGQNYPQTPMRVKLGIWAAEGTGNAGTVAWAGGPTNWAQGPFAMHVQSVTIVNHNPATSYTYSDLSGSWQSIKMA</sequence>